<comment type="similarity">
    <text evidence="2">Belongs to the GMC oxidoreductase family.</text>
</comment>
<dbReference type="InterPro" id="IPR000172">
    <property type="entry name" value="GMC_OxRdtase_N"/>
</dbReference>
<evidence type="ECO:0008006" key="10">
    <source>
        <dbReference type="Google" id="ProtNLM"/>
    </source>
</evidence>
<protein>
    <recommendedName>
        <fullName evidence="10">Glucose-methanol-choline oxidoreductase C-terminal domain-containing protein</fullName>
    </recommendedName>
</protein>
<evidence type="ECO:0000259" key="7">
    <source>
        <dbReference type="Pfam" id="PF05199"/>
    </source>
</evidence>
<gene>
    <name evidence="8" type="ORF">M878_07555</name>
</gene>
<feature type="domain" description="Glucose-methanol-choline oxidoreductase C-terminal" evidence="7">
    <location>
        <begin position="431"/>
        <end position="553"/>
    </location>
</feature>
<reference evidence="8 9" key="1">
    <citation type="journal article" date="2014" name="Genome Announc.">
        <title>Draft Genome Sequence of Streptomyces roseochromogenes subsp. oscitans DS 12.976, Producer of the Aminocoumarin Antibiotic Clorobiocin.</title>
        <authorList>
            <person name="Ruckert C."/>
            <person name="Kalinowski J."/>
            <person name="Heide L."/>
            <person name="Apel A.K."/>
        </authorList>
    </citation>
    <scope>NUCLEOTIDE SEQUENCE [LARGE SCALE GENOMIC DNA]</scope>
    <source>
        <strain evidence="8 9">DS 12.976</strain>
    </source>
</reference>
<evidence type="ECO:0000256" key="1">
    <source>
        <dbReference type="ARBA" id="ARBA00001974"/>
    </source>
</evidence>
<organism evidence="8 9">
    <name type="scientific">Streptomyces roseochromogenus subsp. oscitans DS 12.976</name>
    <dbReference type="NCBI Taxonomy" id="1352936"/>
    <lineage>
        <taxon>Bacteria</taxon>
        <taxon>Bacillati</taxon>
        <taxon>Actinomycetota</taxon>
        <taxon>Actinomycetes</taxon>
        <taxon>Kitasatosporales</taxon>
        <taxon>Streptomycetaceae</taxon>
        <taxon>Streptomyces</taxon>
    </lineage>
</organism>
<proteinExistence type="inferred from homology"/>
<dbReference type="InterPro" id="IPR036188">
    <property type="entry name" value="FAD/NAD-bd_sf"/>
</dbReference>
<dbReference type="EMBL" id="AWQX01000062">
    <property type="protein sequence ID" value="EST35077.1"/>
    <property type="molecule type" value="Genomic_DNA"/>
</dbReference>
<keyword evidence="5" id="KW-0560">Oxidoreductase</keyword>
<evidence type="ECO:0000256" key="5">
    <source>
        <dbReference type="ARBA" id="ARBA00023002"/>
    </source>
</evidence>
<dbReference type="RefSeq" id="WP_023545502.1">
    <property type="nucleotide sequence ID" value="NZ_CM002285.1"/>
</dbReference>
<dbReference type="AlphaFoldDB" id="V6KSG8"/>
<dbReference type="PANTHER" id="PTHR42784:SF1">
    <property type="entry name" value="PYRANOSE 2-OXIDASE"/>
    <property type="match status" value="1"/>
</dbReference>
<name>V6KSG8_STRRC</name>
<dbReference type="PATRIC" id="fig|1352936.5.peg.1606"/>
<evidence type="ECO:0000313" key="9">
    <source>
        <dbReference type="Proteomes" id="UP000017984"/>
    </source>
</evidence>
<evidence type="ECO:0000256" key="3">
    <source>
        <dbReference type="ARBA" id="ARBA00022630"/>
    </source>
</evidence>
<dbReference type="GO" id="GO:0050660">
    <property type="term" value="F:flavin adenine dinucleotide binding"/>
    <property type="evidence" value="ECO:0007669"/>
    <property type="project" value="InterPro"/>
</dbReference>
<dbReference type="InterPro" id="IPR007867">
    <property type="entry name" value="GMC_OxRtase_C"/>
</dbReference>
<dbReference type="HOGENOM" id="CLU_008878_4_1_11"/>
<keyword evidence="3" id="KW-0285">Flavoprotein</keyword>
<dbReference type="Pfam" id="PF05199">
    <property type="entry name" value="GMC_oxred_C"/>
    <property type="match status" value="1"/>
</dbReference>
<evidence type="ECO:0000313" key="8">
    <source>
        <dbReference type="EMBL" id="EST35077.1"/>
    </source>
</evidence>
<dbReference type="SUPFAM" id="SSF51905">
    <property type="entry name" value="FAD/NAD(P)-binding domain"/>
    <property type="match status" value="1"/>
</dbReference>
<sequence>MNPQYDVVIVGGGAAGALTACRIKSAKPDARILLLDAGNNGTAKPDRDAFVAAYQTAAIKNVPSPYAGLDNNRLGYAPSSDGAPDPVAMNRYYVETGPDLYESGFQRMLGGSTWAWRGNTPRFLPNDFQLKTNYGVGADWPIAYADLEPYYVQAEAELGVSGNDDEWVGLTPRSAPYPMPGMAPSYGDELVRAALADIGPIDGVPVTVVTTPQARNSEEYRDRSACQGNSSCIPVCPSGAKYDAGFHIGLARDRLGVEIRTACVVTRLLPRPGNLAPTVVFRDWTTADKAEQQVDAQHVVVAVNAIETPKLWLLSGLDNRSDQVGRNLMDHLANEIVGLFGQPVFPFRGPQSALGIDTFRDGDFRRNNGAFRMTIGNDGWGRTEPPAVALAHFMWDDANKRIKLTGQPLQQAIRDRVTRQLRISFSTEQLPDPANRVTLSDERDALDIPRPKIAYRIDDYSKRALAYGHSVARRMWQHLEDTAGATEVSPLQPDLRFLGAGHLMGTMRMGTGPSASVVDPTGQSHAHRGVWVVGSSVFPTCGTANPTLTLSALTLRTADALAATL</sequence>
<dbReference type="GO" id="GO:0016614">
    <property type="term" value="F:oxidoreductase activity, acting on CH-OH group of donors"/>
    <property type="evidence" value="ECO:0007669"/>
    <property type="project" value="InterPro"/>
</dbReference>
<comment type="caution">
    <text evidence="8">The sequence shown here is derived from an EMBL/GenBank/DDBJ whole genome shotgun (WGS) entry which is preliminary data.</text>
</comment>
<evidence type="ECO:0000256" key="2">
    <source>
        <dbReference type="ARBA" id="ARBA00010790"/>
    </source>
</evidence>
<keyword evidence="4" id="KW-0274">FAD</keyword>
<dbReference type="STRING" id="1352936.M878_07555"/>
<evidence type="ECO:0000256" key="4">
    <source>
        <dbReference type="ARBA" id="ARBA00022827"/>
    </source>
</evidence>
<dbReference type="PANTHER" id="PTHR42784">
    <property type="entry name" value="PYRANOSE 2-OXIDASE"/>
    <property type="match status" value="1"/>
</dbReference>
<dbReference type="Proteomes" id="UP000017984">
    <property type="component" value="Chromosome"/>
</dbReference>
<dbReference type="InterPro" id="IPR051473">
    <property type="entry name" value="P2Ox-like"/>
</dbReference>
<dbReference type="Pfam" id="PF00732">
    <property type="entry name" value="GMC_oxred_N"/>
    <property type="match status" value="1"/>
</dbReference>
<dbReference type="OrthoDB" id="9798604at2"/>
<accession>V6KSG8</accession>
<keyword evidence="9" id="KW-1185">Reference proteome</keyword>
<feature type="domain" description="Glucose-methanol-choline oxidoreductase N-terminal" evidence="6">
    <location>
        <begin position="221"/>
        <end position="332"/>
    </location>
</feature>
<dbReference type="Gene3D" id="3.50.50.60">
    <property type="entry name" value="FAD/NAD(P)-binding domain"/>
    <property type="match status" value="2"/>
</dbReference>
<evidence type="ECO:0000259" key="6">
    <source>
        <dbReference type="Pfam" id="PF00732"/>
    </source>
</evidence>
<comment type="cofactor">
    <cofactor evidence="1">
        <name>FAD</name>
        <dbReference type="ChEBI" id="CHEBI:57692"/>
    </cofactor>
</comment>